<dbReference type="Pfam" id="PF11819">
    <property type="entry name" value="CUPID"/>
    <property type="match status" value="1"/>
</dbReference>
<feature type="compositionally biased region" description="Basic and acidic residues" evidence="4">
    <location>
        <begin position="587"/>
        <end position="596"/>
    </location>
</feature>
<sequence>MRFYQRLLSPCANSTLAGESNPTWNNLLGLRKSGPLHALTLKMESKDEASDSDSGVILQSGSDSPQSLMKDLHCSVISRQQMLEETLEAYLKELKKLCLREAELTGKLPKEYPLAEGEEPPIVRRRIGTTFKLDEKIVPEGEDSELSSLERDFALQLQFVEAAKRLSQEDNLTRQIRKQRKNIFTKEQKKLKDIKQTLKEYRIKGVGSPLQLNNVLEELSASDDSSLSDAAVLEDDDVRLQGPHSSVEHLSTVQLPQNRGSPIPSLPPFRPLPPQHLEGIAQHCYRNSDYERSPIANKAWKESSLDEPYEKEKRSSSSSSKSSSPSVTPSESLMGDFPMFPHYSMRSFAYQNHNSSSAPPTPDLRGRNYHQTRYVDANQLQAPSEQRGRSLLPQRRPSNYTVFVPDCYSTRNKPIDSPQFVSCSMSGYPSSESNSSGISTLNYAPMPHEYDPGAPRYWQMYNCPAGTGRYVTQLRNDDGFYHDPTPSFHYYRAVEHPDVNAMAHMWGGAPKPQYITTQQLQHPLYRDCRYNDENASLQVQRITPSHCRIVRTPSLKEYPNRGLIREVVSEELKSWHERSRRRNGRPHSLDRRDAIRVPHGQSRGREHYIRWPVRPVQRHLSQNAPDHPQQRKWYMTEESEVASQF</sequence>
<feature type="region of interest" description="Disordered" evidence="4">
    <location>
        <begin position="249"/>
        <end position="275"/>
    </location>
</feature>
<comment type="subcellular location">
    <subcellularLocation>
        <location evidence="1">Cytoplasm</location>
    </subcellularLocation>
</comment>
<evidence type="ECO:0000256" key="3">
    <source>
        <dbReference type="ARBA" id="ARBA00023054"/>
    </source>
</evidence>
<keyword evidence="2" id="KW-0963">Cytoplasm</keyword>
<accession>A0A4W3GJ96</accession>
<organism evidence="6 7">
    <name type="scientific">Callorhinchus milii</name>
    <name type="common">Ghost shark</name>
    <dbReference type="NCBI Taxonomy" id="7868"/>
    <lineage>
        <taxon>Eukaryota</taxon>
        <taxon>Metazoa</taxon>
        <taxon>Chordata</taxon>
        <taxon>Craniata</taxon>
        <taxon>Vertebrata</taxon>
        <taxon>Chondrichthyes</taxon>
        <taxon>Holocephali</taxon>
        <taxon>Chimaeriformes</taxon>
        <taxon>Callorhinchidae</taxon>
        <taxon>Callorhinchus</taxon>
    </lineage>
</organism>
<reference evidence="6" key="4">
    <citation type="submission" date="2025-08" db="UniProtKB">
        <authorList>
            <consortium name="Ensembl"/>
        </authorList>
    </citation>
    <scope>IDENTIFICATION</scope>
</reference>
<keyword evidence="3" id="KW-0175">Coiled coil</keyword>
<feature type="region of interest" description="Disordered" evidence="4">
    <location>
        <begin position="301"/>
        <end position="333"/>
    </location>
</feature>
<reference evidence="7" key="2">
    <citation type="journal article" date="2007" name="PLoS Biol.">
        <title>Survey sequencing and comparative analysis of the elephant shark (Callorhinchus milii) genome.</title>
        <authorList>
            <person name="Venkatesh B."/>
            <person name="Kirkness E.F."/>
            <person name="Loh Y.H."/>
            <person name="Halpern A.L."/>
            <person name="Lee A.P."/>
            <person name="Johnson J."/>
            <person name="Dandona N."/>
            <person name="Viswanathan L.D."/>
            <person name="Tay A."/>
            <person name="Venter J.C."/>
            <person name="Strausberg R.L."/>
            <person name="Brenner S."/>
        </authorList>
    </citation>
    <scope>NUCLEOTIDE SEQUENCE [LARGE SCALE GENOMIC DNA]</scope>
</reference>
<feature type="compositionally biased region" description="Pro residues" evidence="4">
    <location>
        <begin position="264"/>
        <end position="274"/>
    </location>
</feature>
<dbReference type="GO" id="GO:0005737">
    <property type="term" value="C:cytoplasm"/>
    <property type="evidence" value="ECO:0007669"/>
    <property type="project" value="UniProtKB-SubCell"/>
</dbReference>
<gene>
    <name evidence="6" type="primary">inava</name>
</gene>
<dbReference type="GO" id="GO:0031398">
    <property type="term" value="P:positive regulation of protein ubiquitination"/>
    <property type="evidence" value="ECO:0007669"/>
    <property type="project" value="TreeGrafter"/>
</dbReference>
<dbReference type="PANTHER" id="PTHR16093">
    <property type="entry name" value="COILED-COIL DOMAIN-CONTAINING PROTEIN 120 FAMILY MEMBER"/>
    <property type="match status" value="1"/>
</dbReference>
<dbReference type="OMA" id="YVMVAES"/>
<protein>
    <recommendedName>
        <fullName evidence="5">Cytohesin Ubiquitin Protein Inducing domain-containing protein</fullName>
    </recommendedName>
</protein>
<evidence type="ECO:0000256" key="2">
    <source>
        <dbReference type="ARBA" id="ARBA00022490"/>
    </source>
</evidence>
<reference evidence="6" key="5">
    <citation type="submission" date="2025-09" db="UniProtKB">
        <authorList>
            <consortium name="Ensembl"/>
        </authorList>
    </citation>
    <scope>IDENTIFICATION</scope>
</reference>
<keyword evidence="7" id="KW-1185">Reference proteome</keyword>
<feature type="domain" description="Cytohesin Ubiquitin Protein Inducing" evidence="5">
    <location>
        <begin position="44"/>
        <end position="175"/>
    </location>
</feature>
<reference evidence="7" key="3">
    <citation type="journal article" date="2014" name="Nature">
        <title>Elephant shark genome provides unique insights into gnathostome evolution.</title>
        <authorList>
            <consortium name="International Elephant Shark Genome Sequencing Consortium"/>
            <person name="Venkatesh B."/>
            <person name="Lee A.P."/>
            <person name="Ravi V."/>
            <person name="Maurya A.K."/>
            <person name="Lian M.M."/>
            <person name="Swann J.B."/>
            <person name="Ohta Y."/>
            <person name="Flajnik M.F."/>
            <person name="Sutoh Y."/>
            <person name="Kasahara M."/>
            <person name="Hoon S."/>
            <person name="Gangu V."/>
            <person name="Roy S.W."/>
            <person name="Irimia M."/>
            <person name="Korzh V."/>
            <person name="Kondrychyn I."/>
            <person name="Lim Z.W."/>
            <person name="Tay B.H."/>
            <person name="Tohari S."/>
            <person name="Kong K.W."/>
            <person name="Ho S."/>
            <person name="Lorente-Galdos B."/>
            <person name="Quilez J."/>
            <person name="Marques-Bonet T."/>
            <person name="Raney B.J."/>
            <person name="Ingham P.W."/>
            <person name="Tay A."/>
            <person name="Hillier L.W."/>
            <person name="Minx P."/>
            <person name="Boehm T."/>
            <person name="Wilson R.K."/>
            <person name="Brenner S."/>
            <person name="Warren W.C."/>
        </authorList>
    </citation>
    <scope>NUCLEOTIDE SEQUENCE [LARGE SCALE GENOMIC DNA]</scope>
</reference>
<proteinExistence type="predicted"/>
<dbReference type="InterPro" id="IPR021774">
    <property type="entry name" value="CUPID"/>
</dbReference>
<evidence type="ECO:0000313" key="7">
    <source>
        <dbReference type="Proteomes" id="UP000314986"/>
    </source>
</evidence>
<evidence type="ECO:0000256" key="1">
    <source>
        <dbReference type="ARBA" id="ARBA00004496"/>
    </source>
</evidence>
<feature type="compositionally biased region" description="Low complexity" evidence="4">
    <location>
        <begin position="316"/>
        <end position="332"/>
    </location>
</feature>
<name>A0A4W3GJ96_CALMI</name>
<dbReference type="Ensembl" id="ENSCMIT00000002916.1">
    <property type="protein sequence ID" value="ENSCMIP00000002820.1"/>
    <property type="gene ID" value="ENSCMIG00000001664.1"/>
</dbReference>
<dbReference type="GeneTree" id="ENSGT00940000154102"/>
<dbReference type="AlphaFoldDB" id="A0A4W3GJ96"/>
<evidence type="ECO:0000313" key="6">
    <source>
        <dbReference type="Ensembl" id="ENSCMIP00000002820.1"/>
    </source>
</evidence>
<feature type="region of interest" description="Disordered" evidence="4">
    <location>
        <begin position="45"/>
        <end position="64"/>
    </location>
</feature>
<evidence type="ECO:0000259" key="5">
    <source>
        <dbReference type="Pfam" id="PF11819"/>
    </source>
</evidence>
<dbReference type="PANTHER" id="PTHR16093:SF4">
    <property type="entry name" value="INNATE IMMUNITY ACTIVATOR PROTEIN"/>
    <property type="match status" value="1"/>
</dbReference>
<evidence type="ECO:0000256" key="4">
    <source>
        <dbReference type="SAM" id="MobiDB-lite"/>
    </source>
</evidence>
<reference evidence="7" key="1">
    <citation type="journal article" date="2006" name="Science">
        <title>Ancient noncoding elements conserved in the human genome.</title>
        <authorList>
            <person name="Venkatesh B."/>
            <person name="Kirkness E.F."/>
            <person name="Loh Y.H."/>
            <person name="Halpern A.L."/>
            <person name="Lee A.P."/>
            <person name="Johnson J."/>
            <person name="Dandona N."/>
            <person name="Viswanathan L.D."/>
            <person name="Tay A."/>
            <person name="Venter J.C."/>
            <person name="Strausberg R.L."/>
            <person name="Brenner S."/>
        </authorList>
    </citation>
    <scope>NUCLEOTIDE SEQUENCE [LARGE SCALE GENOMIC DNA]</scope>
</reference>
<dbReference type="Proteomes" id="UP000314986">
    <property type="component" value="Unassembled WGS sequence"/>
</dbReference>
<dbReference type="InParanoid" id="A0A4W3GJ96"/>
<feature type="region of interest" description="Disordered" evidence="4">
    <location>
        <begin position="577"/>
        <end position="602"/>
    </location>
</feature>
<dbReference type="InterPro" id="IPR043447">
    <property type="entry name" value="CCDC120/INAVA"/>
</dbReference>
<feature type="compositionally biased region" description="Basic and acidic residues" evidence="4">
    <location>
        <begin position="301"/>
        <end position="315"/>
    </location>
</feature>
<dbReference type="GO" id="GO:0034334">
    <property type="term" value="P:adherens junction maintenance"/>
    <property type="evidence" value="ECO:0007669"/>
    <property type="project" value="TreeGrafter"/>
</dbReference>
<feature type="compositionally biased region" description="Polar residues" evidence="4">
    <location>
        <begin position="249"/>
        <end position="260"/>
    </location>
</feature>